<name>A0A2T0BQ08_9CLOT</name>
<evidence type="ECO:0000313" key="1">
    <source>
        <dbReference type="EMBL" id="PRR85966.1"/>
    </source>
</evidence>
<protein>
    <submittedName>
        <fullName evidence="1">Uncharacterized protein</fullName>
    </submittedName>
</protein>
<sequence length="71" mass="7991">MGKLPNVEVYYDFDNKVAKILINGVDYVDKLPIITAGLDLECGKNPRVRLEFEAENVKIIGKARKEVKNNA</sequence>
<dbReference type="EMBL" id="PVXP01000009">
    <property type="protein sequence ID" value="PRR85966.1"/>
    <property type="molecule type" value="Genomic_DNA"/>
</dbReference>
<proteinExistence type="predicted"/>
<gene>
    <name evidence="1" type="ORF">CLLU_09940</name>
</gene>
<dbReference type="RefSeq" id="WP_106008475.1">
    <property type="nucleotide sequence ID" value="NZ_PVXP01000009.1"/>
</dbReference>
<accession>A0A2T0BQ08</accession>
<dbReference type="Proteomes" id="UP000237798">
    <property type="component" value="Unassembled WGS sequence"/>
</dbReference>
<dbReference type="AlphaFoldDB" id="A0A2T0BQ08"/>
<organism evidence="1 2">
    <name type="scientific">Clostridium luticellarii</name>
    <dbReference type="NCBI Taxonomy" id="1691940"/>
    <lineage>
        <taxon>Bacteria</taxon>
        <taxon>Bacillati</taxon>
        <taxon>Bacillota</taxon>
        <taxon>Clostridia</taxon>
        <taxon>Eubacteriales</taxon>
        <taxon>Clostridiaceae</taxon>
        <taxon>Clostridium</taxon>
    </lineage>
</organism>
<evidence type="ECO:0000313" key="2">
    <source>
        <dbReference type="Proteomes" id="UP000237798"/>
    </source>
</evidence>
<reference evidence="1 2" key="1">
    <citation type="submission" date="2018-03" db="EMBL/GenBank/DDBJ databases">
        <title>Genome sequence of Clostridium luticellarii DSM 29923.</title>
        <authorList>
            <person name="Poehlein A."/>
            <person name="Daniel R."/>
        </authorList>
    </citation>
    <scope>NUCLEOTIDE SEQUENCE [LARGE SCALE GENOMIC DNA]</scope>
    <source>
        <strain evidence="1 2">DSM 29923</strain>
    </source>
</reference>
<keyword evidence="2" id="KW-1185">Reference proteome</keyword>
<comment type="caution">
    <text evidence="1">The sequence shown here is derived from an EMBL/GenBank/DDBJ whole genome shotgun (WGS) entry which is preliminary data.</text>
</comment>